<dbReference type="Proteomes" id="UP000286415">
    <property type="component" value="Unassembled WGS sequence"/>
</dbReference>
<reference evidence="1 2" key="2">
    <citation type="journal article" date="2021" name="Genomics">
        <title>High-quality reference genome for Clonorchis sinensis.</title>
        <authorList>
            <person name="Young N.D."/>
            <person name="Stroehlein A.J."/>
            <person name="Kinkar L."/>
            <person name="Wang T."/>
            <person name="Sohn W.M."/>
            <person name="Chang B.C.H."/>
            <person name="Kaur P."/>
            <person name="Weisz D."/>
            <person name="Dudchenko O."/>
            <person name="Aiden E.L."/>
            <person name="Korhonen P.K."/>
            <person name="Gasser R.B."/>
        </authorList>
    </citation>
    <scope>NUCLEOTIDE SEQUENCE [LARGE SCALE GENOMIC DNA]</scope>
    <source>
        <strain evidence="1">Cs-k2</strain>
    </source>
</reference>
<feature type="non-terminal residue" evidence="1">
    <location>
        <position position="1"/>
    </location>
</feature>
<organism evidence="1 2">
    <name type="scientific">Clonorchis sinensis</name>
    <name type="common">Chinese liver fluke</name>
    <dbReference type="NCBI Taxonomy" id="79923"/>
    <lineage>
        <taxon>Eukaryota</taxon>
        <taxon>Metazoa</taxon>
        <taxon>Spiralia</taxon>
        <taxon>Lophotrochozoa</taxon>
        <taxon>Platyhelminthes</taxon>
        <taxon>Trematoda</taxon>
        <taxon>Digenea</taxon>
        <taxon>Opisthorchiida</taxon>
        <taxon>Opisthorchiata</taxon>
        <taxon>Opisthorchiidae</taxon>
        <taxon>Clonorchis</taxon>
    </lineage>
</organism>
<gene>
    <name evidence="1" type="ORF">CSKR_203538</name>
</gene>
<dbReference type="AlphaFoldDB" id="A0A8T1MD46"/>
<accession>A0A8T1MD46</accession>
<proteinExistence type="predicted"/>
<dbReference type="EMBL" id="NIRI02000056">
    <property type="protein sequence ID" value="KAG5446631.1"/>
    <property type="molecule type" value="Genomic_DNA"/>
</dbReference>
<name>A0A8T1MD46_CLOSI</name>
<evidence type="ECO:0000313" key="1">
    <source>
        <dbReference type="EMBL" id="KAG5446631.1"/>
    </source>
</evidence>
<evidence type="ECO:0000313" key="2">
    <source>
        <dbReference type="Proteomes" id="UP000286415"/>
    </source>
</evidence>
<reference evidence="1 2" key="1">
    <citation type="journal article" date="2018" name="Biotechnol. Adv.">
        <title>Improved genomic resources and new bioinformatic workflow for the carcinogenic parasite Clonorchis sinensis: Biotechnological implications.</title>
        <authorList>
            <person name="Wang D."/>
            <person name="Korhonen P.K."/>
            <person name="Gasser R.B."/>
            <person name="Young N.D."/>
        </authorList>
    </citation>
    <scope>NUCLEOTIDE SEQUENCE [LARGE SCALE GENOMIC DNA]</scope>
    <source>
        <strain evidence="1">Cs-k2</strain>
    </source>
</reference>
<comment type="caution">
    <text evidence="1">The sequence shown here is derived from an EMBL/GenBank/DDBJ whole genome shotgun (WGS) entry which is preliminary data.</text>
</comment>
<sequence>LQFRATPWERDVQCLAFVYVITNYYYLQSVVLRRLWHRCFCPTIQYNVSELSGALGNPACSLVRR</sequence>
<keyword evidence="2" id="KW-1185">Reference proteome</keyword>
<protein>
    <submittedName>
        <fullName evidence="1">Uncharacterized protein</fullName>
    </submittedName>
</protein>